<evidence type="ECO:0000313" key="2">
    <source>
        <dbReference type="Proteomes" id="UP000076532"/>
    </source>
</evidence>
<dbReference type="STRING" id="436010.A0A166L881"/>
<protein>
    <submittedName>
        <fullName evidence="1">Uncharacterized protein</fullName>
    </submittedName>
</protein>
<keyword evidence="2" id="KW-1185">Reference proteome</keyword>
<sequence>MSRISSQILTSSLSIFSGNALSSARGHGRLGEDVAIMAAIPIVVVVGSVNDYQKEGQAPDKVPCDGRESMKDVMGDVHLLERGEIASDGVLLSGHGVRYDEGRATGKSEWIAKFEAPLKASDVPSSAPEYHIRGQ</sequence>
<accession>A0A166L881</accession>
<dbReference type="OrthoDB" id="3352408at2759"/>
<proteinExistence type="predicted"/>
<dbReference type="AlphaFoldDB" id="A0A166L881"/>
<name>A0A166L881_9AGAM</name>
<evidence type="ECO:0000313" key="1">
    <source>
        <dbReference type="EMBL" id="KZP22679.1"/>
    </source>
</evidence>
<dbReference type="EMBL" id="KV417538">
    <property type="protein sequence ID" value="KZP22679.1"/>
    <property type="molecule type" value="Genomic_DNA"/>
</dbReference>
<organism evidence="1 2">
    <name type="scientific">Athelia psychrophila</name>
    <dbReference type="NCBI Taxonomy" id="1759441"/>
    <lineage>
        <taxon>Eukaryota</taxon>
        <taxon>Fungi</taxon>
        <taxon>Dikarya</taxon>
        <taxon>Basidiomycota</taxon>
        <taxon>Agaricomycotina</taxon>
        <taxon>Agaricomycetes</taxon>
        <taxon>Agaricomycetidae</taxon>
        <taxon>Atheliales</taxon>
        <taxon>Atheliaceae</taxon>
        <taxon>Athelia</taxon>
    </lineage>
</organism>
<dbReference type="Proteomes" id="UP000076532">
    <property type="component" value="Unassembled WGS sequence"/>
</dbReference>
<reference evidence="1 2" key="1">
    <citation type="journal article" date="2016" name="Mol. Biol. Evol.">
        <title>Comparative Genomics of Early-Diverging Mushroom-Forming Fungi Provides Insights into the Origins of Lignocellulose Decay Capabilities.</title>
        <authorList>
            <person name="Nagy L.G."/>
            <person name="Riley R."/>
            <person name="Tritt A."/>
            <person name="Adam C."/>
            <person name="Daum C."/>
            <person name="Floudas D."/>
            <person name="Sun H."/>
            <person name="Yadav J.S."/>
            <person name="Pangilinan J."/>
            <person name="Larsson K.H."/>
            <person name="Matsuura K."/>
            <person name="Barry K."/>
            <person name="Labutti K."/>
            <person name="Kuo R."/>
            <person name="Ohm R.A."/>
            <person name="Bhattacharya S.S."/>
            <person name="Shirouzu T."/>
            <person name="Yoshinaga Y."/>
            <person name="Martin F.M."/>
            <person name="Grigoriev I.V."/>
            <person name="Hibbett D.S."/>
        </authorList>
    </citation>
    <scope>NUCLEOTIDE SEQUENCE [LARGE SCALE GENOMIC DNA]</scope>
    <source>
        <strain evidence="1 2">CBS 109695</strain>
    </source>
</reference>
<gene>
    <name evidence="1" type="ORF">FIBSPDRAFT_952780</name>
</gene>